<gene>
    <name evidence="2" type="ORF">PPROV_000058000</name>
</gene>
<feature type="compositionally biased region" description="Polar residues" evidence="1">
    <location>
        <begin position="170"/>
        <end position="184"/>
    </location>
</feature>
<feature type="region of interest" description="Disordered" evidence="1">
    <location>
        <begin position="573"/>
        <end position="593"/>
    </location>
</feature>
<protein>
    <recommendedName>
        <fullName evidence="4">EF-hand domain-containing protein</fullName>
    </recommendedName>
</protein>
<feature type="compositionally biased region" description="Polar residues" evidence="1">
    <location>
        <begin position="1"/>
        <end position="11"/>
    </location>
</feature>
<accession>A0A830H6B6</accession>
<feature type="compositionally biased region" description="Low complexity" evidence="1">
    <location>
        <begin position="145"/>
        <end position="157"/>
    </location>
</feature>
<feature type="region of interest" description="Disordered" evidence="1">
    <location>
        <begin position="142"/>
        <end position="185"/>
    </location>
</feature>
<feature type="compositionally biased region" description="Low complexity" evidence="1">
    <location>
        <begin position="17"/>
        <end position="29"/>
    </location>
</feature>
<dbReference type="InterPro" id="IPR011992">
    <property type="entry name" value="EF-hand-dom_pair"/>
</dbReference>
<reference evidence="2" key="1">
    <citation type="submission" date="2020-10" db="EMBL/GenBank/DDBJ databases">
        <title>Unveiling of a novel bifunctional photoreceptor, Dualchrome1, isolated from a cosmopolitan green alga.</title>
        <authorList>
            <person name="Suzuki S."/>
            <person name="Kawachi M."/>
        </authorList>
    </citation>
    <scope>NUCLEOTIDE SEQUENCE</scope>
    <source>
        <strain evidence="2">NIES 2893</strain>
    </source>
</reference>
<dbReference type="Proteomes" id="UP000660262">
    <property type="component" value="Unassembled WGS sequence"/>
</dbReference>
<feature type="compositionally biased region" description="Basic and acidic residues" evidence="1">
    <location>
        <begin position="212"/>
        <end position="222"/>
    </location>
</feature>
<dbReference type="AlphaFoldDB" id="A0A830H6B6"/>
<feature type="region of interest" description="Disordered" evidence="1">
    <location>
        <begin position="1"/>
        <end position="50"/>
    </location>
</feature>
<evidence type="ECO:0000256" key="1">
    <source>
        <dbReference type="SAM" id="MobiDB-lite"/>
    </source>
</evidence>
<feature type="region of interest" description="Disordered" evidence="1">
    <location>
        <begin position="431"/>
        <end position="453"/>
    </location>
</feature>
<keyword evidence="3" id="KW-1185">Reference proteome</keyword>
<dbReference type="SUPFAM" id="SSF47473">
    <property type="entry name" value="EF-hand"/>
    <property type="match status" value="1"/>
</dbReference>
<sequence length="619" mass="64959">MPRGVSLTSTPIGAAQTGQTSTLSSSSTTIGGGDPNPQQLRVRRPGSLGRTNTLVQRRAAERAVYVSARPRDSATWEPTAAASHAEVVEQGASADLMPGSAAGSHVPSTHALGLRPRSARPILSRGANDAFDGHWNARQREREVVTGGTRTTVTARAKPAQRPMSAPSAARNSKFTTPGASPRTQHAGVAGALGQEHMLRGDRRPSSAIPAHSKEHIRRDRPLSAAVKSSRPKKELVRQDTEVHAEAQVGLHKLRAKCGATFSTERVSELRRVFGCGHGAVSLSEFRRGLQRLGILLSEPASERLFESADRTRSGYVQPFELGVLIADSTVDVAKGGRRASSAARRLRTGVAGASPLSPRPPIPIPPYGIDTHAPGAWVGLTGARRMLLRSRDEHRAEPPLTVNGTNAKVIVQAAGSLRAPDDGGAAAVLPGPKHRSRHAEVSKPVAKKARPVHSQVFIRTGSAPPPPPPPEEQPVPAEGLFLGKPLSAAAEMDERVTSVALAVADKVRERSRHGARGALSELTGGSWSGSGSVGVAVTARDVQRTIVTRLHLPCGLPDAELVVKNLAARASQGAASTTSPEKGEATASERPPAAVVDVASQGMQGAGLTWSDLTHTWS</sequence>
<organism evidence="2 3">
    <name type="scientific">Pycnococcus provasolii</name>
    <dbReference type="NCBI Taxonomy" id="41880"/>
    <lineage>
        <taxon>Eukaryota</taxon>
        <taxon>Viridiplantae</taxon>
        <taxon>Chlorophyta</taxon>
        <taxon>Pseudoscourfieldiophyceae</taxon>
        <taxon>Pseudoscourfieldiales</taxon>
        <taxon>Pycnococcaceae</taxon>
        <taxon>Pycnococcus</taxon>
    </lineage>
</organism>
<name>A0A830H6B6_9CHLO</name>
<proteinExistence type="predicted"/>
<evidence type="ECO:0000313" key="3">
    <source>
        <dbReference type="Proteomes" id="UP000660262"/>
    </source>
</evidence>
<comment type="caution">
    <text evidence="2">The sequence shown here is derived from an EMBL/GenBank/DDBJ whole genome shotgun (WGS) entry which is preliminary data.</text>
</comment>
<dbReference type="EMBL" id="BNJQ01000002">
    <property type="protein sequence ID" value="GHP01823.1"/>
    <property type="molecule type" value="Genomic_DNA"/>
</dbReference>
<evidence type="ECO:0000313" key="2">
    <source>
        <dbReference type="EMBL" id="GHP01823.1"/>
    </source>
</evidence>
<feature type="region of interest" description="Disordered" evidence="1">
    <location>
        <begin position="202"/>
        <end position="234"/>
    </location>
</feature>
<evidence type="ECO:0008006" key="4">
    <source>
        <dbReference type="Google" id="ProtNLM"/>
    </source>
</evidence>